<dbReference type="Proteomes" id="UP000198312">
    <property type="component" value="Chromosome"/>
</dbReference>
<sequence length="396" mass="45498">MKLSLQSQLILYPLTIRQDKKHYIVEESLSGEFFEMPKVCIDAIQLINQGESLAVIEQHLIQTYPDDDINLVEFAEQLLALGLIKEVDGEAIRVIKKSQSPKGFMWIPSWVGQLLFNKITSKLFVAVICINILLAIIHPGLLPEYQDIFLFDSMMLNVLMYMAITLVLIVIHEFGHILAVRSYNLPAKLEIGNRLLFIVFETDLSPAWKLKPQQRNRLYTAGMCFDQMMLFIAFVITLSFPEGHALLIGISGIVTLDIVIKIIYQCCFYMKTDLYYLVENITGCYNLMENGRQYLCKWLPFIKKDSTTETFVGEVKVVRMYGVFYICGVLLTLSMFAIYFIPQALYAYSQVLPELLHPVGNPYFWDAVVFLGQTLLIGGLLVYSWMKNRGREKISW</sequence>
<evidence type="ECO:0000256" key="1">
    <source>
        <dbReference type="SAM" id="Phobius"/>
    </source>
</evidence>
<proteinExistence type="predicted"/>
<feature type="transmembrane region" description="Helical" evidence="1">
    <location>
        <begin position="323"/>
        <end position="342"/>
    </location>
</feature>
<evidence type="ECO:0000313" key="2">
    <source>
        <dbReference type="EMBL" id="ASK64062.1"/>
    </source>
</evidence>
<gene>
    <name evidence="2" type="ORF">CFK37_18820</name>
</gene>
<feature type="transmembrane region" description="Helical" evidence="1">
    <location>
        <begin position="148"/>
        <end position="171"/>
    </location>
</feature>
<evidence type="ECO:0000313" key="3">
    <source>
        <dbReference type="Proteomes" id="UP000198312"/>
    </source>
</evidence>
<feature type="transmembrane region" description="Helical" evidence="1">
    <location>
        <begin position="218"/>
        <end position="240"/>
    </location>
</feature>
<feature type="transmembrane region" description="Helical" evidence="1">
    <location>
        <begin position="123"/>
        <end position="142"/>
    </location>
</feature>
<feature type="transmembrane region" description="Helical" evidence="1">
    <location>
        <begin position="246"/>
        <end position="264"/>
    </location>
</feature>
<name>A0A220U7V8_9BACI</name>
<dbReference type="RefSeq" id="WP_089063320.1">
    <property type="nucleotide sequence ID" value="NZ_CP022315.1"/>
</dbReference>
<dbReference type="KEGG" id="vil:CFK37_18820"/>
<dbReference type="EMBL" id="CP022315">
    <property type="protein sequence ID" value="ASK64062.1"/>
    <property type="molecule type" value="Genomic_DNA"/>
</dbReference>
<keyword evidence="3" id="KW-1185">Reference proteome</keyword>
<dbReference type="AlphaFoldDB" id="A0A220U7V8"/>
<accession>A0A220U7V8</accession>
<dbReference type="OrthoDB" id="140324at2"/>
<keyword evidence="1" id="KW-0472">Membrane</keyword>
<feature type="transmembrane region" description="Helical" evidence="1">
    <location>
        <begin position="362"/>
        <end position="386"/>
    </location>
</feature>
<reference evidence="2 3" key="1">
    <citation type="submission" date="2017-07" db="EMBL/GenBank/DDBJ databases">
        <title>Virgibacillus sp. LM2416.</title>
        <authorList>
            <person name="Tak E.J."/>
            <person name="Bae J.-W."/>
        </authorList>
    </citation>
    <scope>NUCLEOTIDE SEQUENCE [LARGE SCALE GENOMIC DNA]</scope>
    <source>
        <strain evidence="2 3">LM2416</strain>
    </source>
</reference>
<organism evidence="2 3">
    <name type="scientific">Virgibacillus phasianinus</name>
    <dbReference type="NCBI Taxonomy" id="2017483"/>
    <lineage>
        <taxon>Bacteria</taxon>
        <taxon>Bacillati</taxon>
        <taxon>Bacillota</taxon>
        <taxon>Bacilli</taxon>
        <taxon>Bacillales</taxon>
        <taxon>Bacillaceae</taxon>
        <taxon>Virgibacillus</taxon>
    </lineage>
</organism>
<keyword evidence="1" id="KW-0812">Transmembrane</keyword>
<protein>
    <submittedName>
        <fullName evidence="2">Peptidase</fullName>
    </submittedName>
</protein>
<keyword evidence="1" id="KW-1133">Transmembrane helix</keyword>